<feature type="compositionally biased region" description="Basic residues" evidence="1">
    <location>
        <begin position="40"/>
        <end position="56"/>
    </location>
</feature>
<gene>
    <name evidence="2" type="ORF">U2F25_12695</name>
</gene>
<dbReference type="RefSeq" id="WP_322440494.1">
    <property type="nucleotide sequence ID" value="NZ_JAXOTQ010000013.1"/>
</dbReference>
<dbReference type="Proteomes" id="UP001290101">
    <property type="component" value="Unassembled WGS sequence"/>
</dbReference>
<evidence type="ECO:0008006" key="4">
    <source>
        <dbReference type="Google" id="ProtNLM"/>
    </source>
</evidence>
<dbReference type="EMBL" id="JAXOTQ010000013">
    <property type="protein sequence ID" value="MDZ5490316.1"/>
    <property type="molecule type" value="Genomic_DNA"/>
</dbReference>
<keyword evidence="3" id="KW-1185">Reference proteome</keyword>
<evidence type="ECO:0000313" key="3">
    <source>
        <dbReference type="Proteomes" id="UP001290101"/>
    </source>
</evidence>
<comment type="caution">
    <text evidence="2">The sequence shown here is derived from an EMBL/GenBank/DDBJ whole genome shotgun (WGS) entry which is preliminary data.</text>
</comment>
<proteinExistence type="predicted"/>
<protein>
    <recommendedName>
        <fullName evidence="4">PH domain-containing protein</fullName>
    </recommendedName>
</protein>
<feature type="region of interest" description="Disordered" evidence="1">
    <location>
        <begin position="23"/>
        <end position="56"/>
    </location>
</feature>
<accession>A0ABU5JCK0</accession>
<organism evidence="2 3">
    <name type="scientific">Micromonospora sicca</name>
    <dbReference type="NCBI Taxonomy" id="2202420"/>
    <lineage>
        <taxon>Bacteria</taxon>
        <taxon>Bacillati</taxon>
        <taxon>Actinomycetota</taxon>
        <taxon>Actinomycetes</taxon>
        <taxon>Micromonosporales</taxon>
        <taxon>Micromonosporaceae</taxon>
        <taxon>Micromonospora</taxon>
    </lineage>
</organism>
<sequence>MTEQERVEWEQRLRAAVVETIRRRQARRRQRQELDDARNHGLRQRHATKLNRRNPR</sequence>
<reference evidence="2 3" key="1">
    <citation type="submission" date="2023-12" db="EMBL/GenBank/DDBJ databases">
        <title>Micromonospora sp. nov., isolated from Atacama Desert.</title>
        <authorList>
            <person name="Carro L."/>
            <person name="Golinska P."/>
            <person name="Klenk H.-P."/>
            <person name="Goodfellow M."/>
        </authorList>
    </citation>
    <scope>NUCLEOTIDE SEQUENCE [LARGE SCALE GENOMIC DNA]</scope>
    <source>
        <strain evidence="2 3">4G53</strain>
    </source>
</reference>
<evidence type="ECO:0000313" key="2">
    <source>
        <dbReference type="EMBL" id="MDZ5490316.1"/>
    </source>
</evidence>
<name>A0ABU5JCK0_9ACTN</name>
<evidence type="ECO:0000256" key="1">
    <source>
        <dbReference type="SAM" id="MobiDB-lite"/>
    </source>
</evidence>